<dbReference type="InterPro" id="IPR008532">
    <property type="entry name" value="NFACT_RNA-bd"/>
</dbReference>
<evidence type="ECO:0000313" key="3">
    <source>
        <dbReference type="EMBL" id="JAQ05012.1"/>
    </source>
</evidence>
<dbReference type="GO" id="GO:1990116">
    <property type="term" value="P:ribosome-associated ubiquitin-dependent protein catabolic process"/>
    <property type="evidence" value="ECO:0007669"/>
    <property type="project" value="TreeGrafter"/>
</dbReference>
<proteinExistence type="predicted"/>
<dbReference type="GO" id="GO:0043023">
    <property type="term" value="F:ribosomal large subunit binding"/>
    <property type="evidence" value="ECO:0007669"/>
    <property type="project" value="TreeGrafter"/>
</dbReference>
<dbReference type="GO" id="GO:0072344">
    <property type="term" value="P:rescue of stalled ribosome"/>
    <property type="evidence" value="ECO:0007669"/>
    <property type="project" value="TreeGrafter"/>
</dbReference>
<dbReference type="EMBL" id="GDHC01013617">
    <property type="protein sequence ID" value="JAQ05012.1"/>
    <property type="molecule type" value="Transcribed_RNA"/>
</dbReference>
<name>A0A0A9XWT9_LYGHE</name>
<feature type="domain" description="NFACT RNA-binding" evidence="1">
    <location>
        <begin position="71"/>
        <end position="122"/>
    </location>
</feature>
<sequence>MEVEVSLDKTAHANASAYFQKMKANQVKLGKTFAATAKAAAGAARKGDKAAAKQKTKKLIAKERVKKWWEKFRWFRTSAGDVVLQGKDAQSSEIILRRIMCMRDVFVFSEIDGALPCLLRPMNADV</sequence>
<evidence type="ECO:0000313" key="2">
    <source>
        <dbReference type="EMBL" id="JAG23861.1"/>
    </source>
</evidence>
<reference evidence="2" key="1">
    <citation type="journal article" date="2014" name="PLoS ONE">
        <title>Transcriptome-Based Identification of ABC Transporters in the Western Tarnished Plant Bug Lygus hesperus.</title>
        <authorList>
            <person name="Hull J.J."/>
            <person name="Chaney K."/>
            <person name="Geib S.M."/>
            <person name="Fabrick J.A."/>
            <person name="Brent C.S."/>
            <person name="Walsh D."/>
            <person name="Lavine L.C."/>
        </authorList>
    </citation>
    <scope>NUCLEOTIDE SEQUENCE</scope>
</reference>
<dbReference type="AlphaFoldDB" id="A0A0A9XWT9"/>
<accession>A0A0A9XWT9</accession>
<dbReference type="PANTHER" id="PTHR15239:SF6">
    <property type="entry name" value="RIBOSOME QUALITY CONTROL COMPLEX SUBUNIT NEMF"/>
    <property type="match status" value="1"/>
</dbReference>
<gene>
    <name evidence="2" type="primary">NEMF_2</name>
    <name evidence="3" type="synonym">NEMF_0</name>
    <name evidence="2" type="ORF">CM83_22013</name>
    <name evidence="3" type="ORF">g.9573</name>
</gene>
<dbReference type="GO" id="GO:1990112">
    <property type="term" value="C:RQC complex"/>
    <property type="evidence" value="ECO:0007669"/>
    <property type="project" value="TreeGrafter"/>
</dbReference>
<dbReference type="Pfam" id="PF05670">
    <property type="entry name" value="NFACT-R_1"/>
    <property type="match status" value="1"/>
</dbReference>
<reference evidence="2" key="2">
    <citation type="submission" date="2014-07" db="EMBL/GenBank/DDBJ databases">
        <authorList>
            <person name="Hull J."/>
        </authorList>
    </citation>
    <scope>NUCLEOTIDE SEQUENCE</scope>
</reference>
<organism evidence="2">
    <name type="scientific">Lygus hesperus</name>
    <name type="common">Western plant bug</name>
    <dbReference type="NCBI Taxonomy" id="30085"/>
    <lineage>
        <taxon>Eukaryota</taxon>
        <taxon>Metazoa</taxon>
        <taxon>Ecdysozoa</taxon>
        <taxon>Arthropoda</taxon>
        <taxon>Hexapoda</taxon>
        <taxon>Insecta</taxon>
        <taxon>Pterygota</taxon>
        <taxon>Neoptera</taxon>
        <taxon>Paraneoptera</taxon>
        <taxon>Hemiptera</taxon>
        <taxon>Heteroptera</taxon>
        <taxon>Panheteroptera</taxon>
        <taxon>Cimicomorpha</taxon>
        <taxon>Miridae</taxon>
        <taxon>Mirini</taxon>
        <taxon>Lygus</taxon>
    </lineage>
</organism>
<dbReference type="PANTHER" id="PTHR15239">
    <property type="entry name" value="NUCLEAR EXPORT MEDIATOR FACTOR NEMF"/>
    <property type="match status" value="1"/>
</dbReference>
<dbReference type="GO" id="GO:0000049">
    <property type="term" value="F:tRNA binding"/>
    <property type="evidence" value="ECO:0007669"/>
    <property type="project" value="TreeGrafter"/>
</dbReference>
<evidence type="ECO:0000259" key="1">
    <source>
        <dbReference type="Pfam" id="PF05670"/>
    </source>
</evidence>
<reference evidence="3" key="3">
    <citation type="journal article" date="2016" name="Gigascience">
        <title>De novo construction of an expanded transcriptome assembly for the western tarnished plant bug, Lygus hesperus.</title>
        <authorList>
            <person name="Tassone E.E."/>
            <person name="Geib S.M."/>
            <person name="Hall B."/>
            <person name="Fabrick J.A."/>
            <person name="Brent C.S."/>
            <person name="Hull J.J."/>
        </authorList>
    </citation>
    <scope>NUCLEOTIDE SEQUENCE</scope>
</reference>
<protein>
    <submittedName>
        <fullName evidence="2">Nuclear export mediator factor NEMF</fullName>
    </submittedName>
</protein>
<dbReference type="EMBL" id="GBHO01019743">
    <property type="protein sequence ID" value="JAG23861.1"/>
    <property type="molecule type" value="Transcribed_RNA"/>
</dbReference>
<dbReference type="InterPro" id="IPR051608">
    <property type="entry name" value="RQC_Subunit_NEMF"/>
</dbReference>